<accession>A0A7G5BUQ2</accession>
<dbReference type="RefSeq" id="WP_182302043.1">
    <property type="nucleotide sequence ID" value="NZ_CP041969.1"/>
</dbReference>
<dbReference type="AlphaFoldDB" id="A0A7G5BUQ2"/>
<reference evidence="1 2" key="1">
    <citation type="submission" date="2019-07" db="EMBL/GenBank/DDBJ databases">
        <authorList>
            <person name="Kim J.K."/>
            <person name="Cheong H.-M."/>
            <person name="Choi Y."/>
            <person name="Hwang K.J."/>
            <person name="Lee S."/>
            <person name="Choi C."/>
        </authorList>
    </citation>
    <scope>NUCLEOTIDE SEQUENCE [LARGE SCALE GENOMIC DNA]</scope>
    <source>
        <strain evidence="1 2">KS 22</strain>
    </source>
</reference>
<proteinExistence type="predicted"/>
<protein>
    <submittedName>
        <fullName evidence="1">Uncharacterized protein</fullName>
    </submittedName>
</protein>
<evidence type="ECO:0000313" key="2">
    <source>
        <dbReference type="Proteomes" id="UP000515679"/>
    </source>
</evidence>
<dbReference type="EMBL" id="CP041969">
    <property type="protein sequence ID" value="QMV40686.1"/>
    <property type="molecule type" value="Genomic_DNA"/>
</dbReference>
<gene>
    <name evidence="1" type="ORF">FPL14_05315</name>
</gene>
<sequence>MSNETKNVEVDGNQVVDTEEKVAELVKALEHNGLVALKRHFNDVEVQVLSQPVYGHVFVFKVKDSSSNVYECGFLLYELLAKFQSNNEPAEWMASFFIELMKTEGGRALPKPPTNEEETKALIDKELVPHCIAAVQEEFAPEQVHAGLAWNEQHGPVFETGFPAIKDGNNVCAIPLHLLYTQFLLNRDPSDMLLEGLYKIREQHGLE</sequence>
<name>A0A7G5BUQ2_9BACL</name>
<keyword evidence="2" id="KW-1185">Reference proteome</keyword>
<dbReference type="KEGG" id="cchl:FPL14_05315"/>
<organism evidence="1 2">
    <name type="scientific">Cohnella cholangitidis</name>
    <dbReference type="NCBI Taxonomy" id="2598458"/>
    <lineage>
        <taxon>Bacteria</taxon>
        <taxon>Bacillati</taxon>
        <taxon>Bacillota</taxon>
        <taxon>Bacilli</taxon>
        <taxon>Bacillales</taxon>
        <taxon>Paenibacillaceae</taxon>
        <taxon>Cohnella</taxon>
    </lineage>
</organism>
<dbReference type="Proteomes" id="UP000515679">
    <property type="component" value="Chromosome"/>
</dbReference>
<evidence type="ECO:0000313" key="1">
    <source>
        <dbReference type="EMBL" id="QMV40686.1"/>
    </source>
</evidence>